<evidence type="ECO:0000256" key="6">
    <source>
        <dbReference type="PROSITE-ProRule" id="PRU00723"/>
    </source>
</evidence>
<organism evidence="8 9">
    <name type="scientific">Momordica charantia</name>
    <name type="common">Bitter gourd</name>
    <name type="synonym">Balsam pear</name>
    <dbReference type="NCBI Taxonomy" id="3673"/>
    <lineage>
        <taxon>Eukaryota</taxon>
        <taxon>Viridiplantae</taxon>
        <taxon>Streptophyta</taxon>
        <taxon>Embryophyta</taxon>
        <taxon>Tracheophyta</taxon>
        <taxon>Spermatophyta</taxon>
        <taxon>Magnoliopsida</taxon>
        <taxon>eudicotyledons</taxon>
        <taxon>Gunneridae</taxon>
        <taxon>Pentapetalae</taxon>
        <taxon>rosids</taxon>
        <taxon>fabids</taxon>
        <taxon>Cucurbitales</taxon>
        <taxon>Cucurbitaceae</taxon>
        <taxon>Momordiceae</taxon>
        <taxon>Momordica</taxon>
    </lineage>
</organism>
<dbReference type="PROSITE" id="PS50103">
    <property type="entry name" value="ZF_C3H1"/>
    <property type="match status" value="1"/>
</dbReference>
<keyword evidence="8" id="KW-1185">Reference proteome</keyword>
<feature type="domain" description="C3H1-type" evidence="7">
    <location>
        <begin position="111"/>
        <end position="138"/>
    </location>
</feature>
<dbReference type="FunFam" id="3.30.1370.210:FF:000009">
    <property type="entry name" value="Zinc finger CCCH domain-containing protein 66"/>
    <property type="match status" value="1"/>
</dbReference>
<dbReference type="InterPro" id="IPR000571">
    <property type="entry name" value="Znf_CCCH"/>
</dbReference>
<protein>
    <submittedName>
        <fullName evidence="9">Zinc finger CCCH domain-containing protein 23</fullName>
    </submittedName>
</protein>
<evidence type="ECO:0000256" key="4">
    <source>
        <dbReference type="ARBA" id="ARBA00022833"/>
    </source>
</evidence>
<evidence type="ECO:0000256" key="1">
    <source>
        <dbReference type="ARBA" id="ARBA00022723"/>
    </source>
</evidence>
<evidence type="ECO:0000256" key="5">
    <source>
        <dbReference type="ARBA" id="ARBA00023125"/>
    </source>
</evidence>
<evidence type="ECO:0000259" key="7">
    <source>
        <dbReference type="PROSITE" id="PS50103"/>
    </source>
</evidence>
<dbReference type="OrthoDB" id="410307at2759"/>
<reference evidence="9" key="1">
    <citation type="submission" date="2025-08" db="UniProtKB">
        <authorList>
            <consortium name="RefSeq"/>
        </authorList>
    </citation>
    <scope>IDENTIFICATION</scope>
    <source>
        <strain evidence="9">OHB3-1</strain>
    </source>
</reference>
<keyword evidence="5" id="KW-0238">DNA-binding</keyword>
<dbReference type="Pfam" id="PF00642">
    <property type="entry name" value="zf-CCCH"/>
    <property type="match status" value="1"/>
</dbReference>
<evidence type="ECO:0000256" key="3">
    <source>
        <dbReference type="ARBA" id="ARBA00022771"/>
    </source>
</evidence>
<evidence type="ECO:0000313" key="9">
    <source>
        <dbReference type="RefSeq" id="XP_022131988.1"/>
    </source>
</evidence>
<dbReference type="Pfam" id="PF25512">
    <property type="entry name" value="zf-CCCH_AtC3H23"/>
    <property type="match status" value="1"/>
</dbReference>
<dbReference type="AlphaFoldDB" id="A0A6J1BV05"/>
<dbReference type="InterPro" id="IPR045234">
    <property type="entry name" value="Unkempt-like"/>
</dbReference>
<dbReference type="PANTHER" id="PTHR14493">
    <property type="entry name" value="UNKEMPT FAMILY MEMBER"/>
    <property type="match status" value="1"/>
</dbReference>
<evidence type="ECO:0000256" key="2">
    <source>
        <dbReference type="ARBA" id="ARBA00022737"/>
    </source>
</evidence>
<dbReference type="PANTHER" id="PTHR14493:SF147">
    <property type="entry name" value="ZINC FINGER CCCH DOMAIN-CONTAINING PROTEIN 23"/>
    <property type="match status" value="1"/>
</dbReference>
<keyword evidence="4 6" id="KW-0862">Zinc</keyword>
<dbReference type="InterPro" id="IPR057444">
    <property type="entry name" value="Znf-CCCH_AtC3H23-like"/>
</dbReference>
<proteinExistence type="predicted"/>
<accession>A0A6J1BV05</accession>
<dbReference type="RefSeq" id="XP_022131988.1">
    <property type="nucleotide sequence ID" value="XM_022276296.1"/>
</dbReference>
<dbReference type="SMART" id="SM00356">
    <property type="entry name" value="ZnF_C3H1"/>
    <property type="match status" value="2"/>
</dbReference>
<dbReference type="GO" id="GO:0006355">
    <property type="term" value="P:regulation of DNA-templated transcription"/>
    <property type="evidence" value="ECO:0007669"/>
    <property type="project" value="UniProtKB-ARBA"/>
</dbReference>
<dbReference type="Gene3D" id="4.10.1000.10">
    <property type="entry name" value="Zinc finger, CCCH-type"/>
    <property type="match status" value="1"/>
</dbReference>
<dbReference type="Proteomes" id="UP000504603">
    <property type="component" value="Unplaced"/>
</dbReference>
<evidence type="ECO:0000313" key="8">
    <source>
        <dbReference type="Proteomes" id="UP000504603"/>
    </source>
</evidence>
<feature type="zinc finger region" description="C3H1-type" evidence="6">
    <location>
        <begin position="111"/>
        <end position="138"/>
    </location>
</feature>
<keyword evidence="1 6" id="KW-0479">Metal-binding</keyword>
<keyword evidence="3 6" id="KW-0863">Zinc-finger</keyword>
<dbReference type="KEGG" id="mcha:111004968"/>
<keyword evidence="2" id="KW-0677">Repeat</keyword>
<name>A0A6J1BV05_MOMCH</name>
<dbReference type="GeneID" id="111004968"/>
<sequence>MIAESMLLNPTAQILPWDSLEDPAAYFASNPYASNSNAAGHAPSPDSPAEFEFFSDEDSPVAVADAFSCDHFRMFDFKVRTCARGRSHDWTKCPYAHPGEKARRRDPRKFRYSGAECPDLRQGFCKKGDTCEFAHGVFESWLHPDRYRTQACRDGMACRRRVCFFAHSSEQLRIPSKQSIRSPLARGKGIAAISSPTSILISPTESPPMSPTTGGESLRRLAALMQNLQVDDLKLSPPAAGLGCPRVSCLRWERSYEEEPAMERVESGRNLRTLMYAKLMRENSVEQLRPLISAASWS</sequence>
<dbReference type="GO" id="GO:0008270">
    <property type="term" value="F:zinc ion binding"/>
    <property type="evidence" value="ECO:0007669"/>
    <property type="project" value="UniProtKB-KW"/>
</dbReference>
<dbReference type="GO" id="GO:0003677">
    <property type="term" value="F:DNA binding"/>
    <property type="evidence" value="ECO:0007669"/>
    <property type="project" value="UniProtKB-KW"/>
</dbReference>
<gene>
    <name evidence="9" type="primary">LOC111004968</name>
</gene>